<dbReference type="CDD" id="cd00085">
    <property type="entry name" value="HNHc"/>
    <property type="match status" value="1"/>
</dbReference>
<evidence type="ECO:0000256" key="4">
    <source>
        <dbReference type="ARBA" id="ARBA00040194"/>
    </source>
</evidence>
<evidence type="ECO:0000259" key="5">
    <source>
        <dbReference type="SMART" id="SM00507"/>
    </source>
</evidence>
<dbReference type="Proteomes" id="UP000433050">
    <property type="component" value="Unassembled WGS sequence"/>
</dbReference>
<evidence type="ECO:0000313" key="6">
    <source>
        <dbReference type="EMBL" id="CAA0095077.1"/>
    </source>
</evidence>
<reference evidence="6 7" key="1">
    <citation type="submission" date="2019-12" db="EMBL/GenBank/DDBJ databases">
        <authorList>
            <person name="Reyes-Prieto M."/>
        </authorList>
    </citation>
    <scope>NUCLEOTIDE SEQUENCE [LARGE SCALE GENOMIC DNA]</scope>
    <source>
        <strain evidence="6">HF14-78462</strain>
    </source>
</reference>
<keyword evidence="2" id="KW-0378">Hydrolase</keyword>
<dbReference type="GO" id="GO:0008270">
    <property type="term" value="F:zinc ion binding"/>
    <property type="evidence" value="ECO:0007669"/>
    <property type="project" value="InterPro"/>
</dbReference>
<evidence type="ECO:0000256" key="2">
    <source>
        <dbReference type="ARBA" id="ARBA00022801"/>
    </source>
</evidence>
<proteinExistence type="inferred from homology"/>
<gene>
    <name evidence="6" type="ORF">STARVERO_01824</name>
</gene>
<dbReference type="GO" id="GO:0004519">
    <property type="term" value="F:endonuclease activity"/>
    <property type="evidence" value="ECO:0007669"/>
    <property type="project" value="InterPro"/>
</dbReference>
<dbReference type="GO" id="GO:0005829">
    <property type="term" value="C:cytosol"/>
    <property type="evidence" value="ECO:0007669"/>
    <property type="project" value="TreeGrafter"/>
</dbReference>
<accession>A0A5S9NWU6</accession>
<dbReference type="AlphaFoldDB" id="A0A5S9NWU6"/>
<dbReference type="GO" id="GO:0016787">
    <property type="term" value="F:hydrolase activity"/>
    <property type="evidence" value="ECO:0007669"/>
    <property type="project" value="UniProtKB-KW"/>
</dbReference>
<dbReference type="PANTHER" id="PTHR41286">
    <property type="entry name" value="HNH NUCLEASE YAJD-RELATED"/>
    <property type="match status" value="1"/>
</dbReference>
<comment type="similarity">
    <text evidence="3">Belongs to the HNH nuclease family.</text>
</comment>
<dbReference type="EMBL" id="CACSAS010000001">
    <property type="protein sequence ID" value="CAA0095077.1"/>
    <property type="molecule type" value="Genomic_DNA"/>
</dbReference>
<protein>
    <recommendedName>
        <fullName evidence="4">Putative HNH nuclease YajD</fullName>
    </recommendedName>
</protein>
<organism evidence="6 7">
    <name type="scientific">Starkeya nomas</name>
    <dbReference type="NCBI Taxonomy" id="2666134"/>
    <lineage>
        <taxon>Bacteria</taxon>
        <taxon>Pseudomonadati</taxon>
        <taxon>Pseudomonadota</taxon>
        <taxon>Alphaproteobacteria</taxon>
        <taxon>Hyphomicrobiales</taxon>
        <taxon>Xanthobacteraceae</taxon>
        <taxon>Starkeya</taxon>
    </lineage>
</organism>
<evidence type="ECO:0000256" key="1">
    <source>
        <dbReference type="ARBA" id="ARBA00022722"/>
    </source>
</evidence>
<sequence length="116" mass="13340">MPVRAPRICGCGHRIASGERCPCERMRKAAYEQRRVPARERGYDSKWEKERAAFLKLNPHCARPGCSAPASVVDHIIPHKGDQRLFWSRSNWQPLCTSCHSRWKQAQEKRGLRTGS</sequence>
<feature type="domain" description="HNH nuclease" evidence="5">
    <location>
        <begin position="46"/>
        <end position="101"/>
    </location>
</feature>
<name>A0A5S9NWU6_9HYPH</name>
<dbReference type="PANTHER" id="PTHR41286:SF1">
    <property type="entry name" value="HNH NUCLEASE YAJD-RELATED"/>
    <property type="match status" value="1"/>
</dbReference>
<dbReference type="InterPro" id="IPR003615">
    <property type="entry name" value="HNH_nuc"/>
</dbReference>
<dbReference type="SMART" id="SM00507">
    <property type="entry name" value="HNHc"/>
    <property type="match status" value="1"/>
</dbReference>
<evidence type="ECO:0000313" key="7">
    <source>
        <dbReference type="Proteomes" id="UP000433050"/>
    </source>
</evidence>
<evidence type="ECO:0000256" key="3">
    <source>
        <dbReference type="ARBA" id="ARBA00038412"/>
    </source>
</evidence>
<keyword evidence="1" id="KW-0540">Nuclease</keyword>
<dbReference type="InterPro" id="IPR002711">
    <property type="entry name" value="HNH"/>
</dbReference>
<dbReference type="Pfam" id="PF01844">
    <property type="entry name" value="HNH"/>
    <property type="match status" value="1"/>
</dbReference>
<keyword evidence="7" id="KW-1185">Reference proteome</keyword>
<dbReference type="GO" id="GO:0003676">
    <property type="term" value="F:nucleic acid binding"/>
    <property type="evidence" value="ECO:0007669"/>
    <property type="project" value="InterPro"/>
</dbReference>
<dbReference type="Gene3D" id="1.10.30.50">
    <property type="match status" value="1"/>
</dbReference>